<evidence type="ECO:0000313" key="1">
    <source>
        <dbReference type="EMBL" id="SVC73538.1"/>
    </source>
</evidence>
<accession>A0A382PLL0</accession>
<gene>
    <name evidence="1" type="ORF">METZ01_LOCUS326392</name>
</gene>
<reference evidence="1" key="1">
    <citation type="submission" date="2018-05" db="EMBL/GenBank/DDBJ databases">
        <authorList>
            <person name="Lanie J.A."/>
            <person name="Ng W.-L."/>
            <person name="Kazmierczak K.M."/>
            <person name="Andrzejewski T.M."/>
            <person name="Davidsen T.M."/>
            <person name="Wayne K.J."/>
            <person name="Tettelin H."/>
            <person name="Glass J.I."/>
            <person name="Rusch D."/>
            <person name="Podicherti R."/>
            <person name="Tsui H.-C.T."/>
            <person name="Winkler M.E."/>
        </authorList>
    </citation>
    <scope>NUCLEOTIDE SEQUENCE</scope>
</reference>
<name>A0A382PLL0_9ZZZZ</name>
<protein>
    <submittedName>
        <fullName evidence="1">Uncharacterized protein</fullName>
    </submittedName>
</protein>
<feature type="non-terminal residue" evidence="1">
    <location>
        <position position="1"/>
    </location>
</feature>
<proteinExistence type="predicted"/>
<dbReference type="AlphaFoldDB" id="A0A382PLL0"/>
<sequence>CVIFYTIIKKFEVDLIYITGGLG</sequence>
<dbReference type="EMBL" id="UINC01107851">
    <property type="protein sequence ID" value="SVC73538.1"/>
    <property type="molecule type" value="Genomic_DNA"/>
</dbReference>
<organism evidence="1">
    <name type="scientific">marine metagenome</name>
    <dbReference type="NCBI Taxonomy" id="408172"/>
    <lineage>
        <taxon>unclassified sequences</taxon>
        <taxon>metagenomes</taxon>
        <taxon>ecological metagenomes</taxon>
    </lineage>
</organism>